<evidence type="ECO:0000256" key="1">
    <source>
        <dbReference type="ARBA" id="ARBA00023015"/>
    </source>
</evidence>
<protein>
    <recommendedName>
        <fullName evidence="6">FCD domain-containing protein</fullName>
    </recommendedName>
</protein>
<name>A0A423FI47_9PSED</name>
<accession>A0A423FI47</accession>
<comment type="caution">
    <text evidence="4">The sequence shown here is derived from an EMBL/GenBank/DDBJ whole genome shotgun (WGS) entry which is preliminary data.</text>
</comment>
<dbReference type="EMBL" id="MOAY01000019">
    <property type="protein sequence ID" value="ROM57713.1"/>
    <property type="molecule type" value="Genomic_DNA"/>
</dbReference>
<organism evidence="4 5">
    <name type="scientific">Pseudomonas poae</name>
    <dbReference type="NCBI Taxonomy" id="200451"/>
    <lineage>
        <taxon>Bacteria</taxon>
        <taxon>Pseudomonadati</taxon>
        <taxon>Pseudomonadota</taxon>
        <taxon>Gammaproteobacteria</taxon>
        <taxon>Pseudomonadales</taxon>
        <taxon>Pseudomonadaceae</taxon>
        <taxon>Pseudomonas</taxon>
    </lineage>
</organism>
<dbReference type="InterPro" id="IPR008920">
    <property type="entry name" value="TF_FadR/GntR_C"/>
</dbReference>
<keyword evidence="1" id="KW-0805">Transcription regulation</keyword>
<gene>
    <name evidence="4" type="ORF">BK648_02795</name>
</gene>
<evidence type="ECO:0000313" key="4">
    <source>
        <dbReference type="EMBL" id="ROM57713.1"/>
    </source>
</evidence>
<dbReference type="GO" id="GO:0003677">
    <property type="term" value="F:DNA binding"/>
    <property type="evidence" value="ECO:0007669"/>
    <property type="project" value="UniProtKB-KW"/>
</dbReference>
<keyword evidence="3" id="KW-0804">Transcription</keyword>
<evidence type="ECO:0008006" key="6">
    <source>
        <dbReference type="Google" id="ProtNLM"/>
    </source>
</evidence>
<keyword evidence="2" id="KW-0238">DNA-binding</keyword>
<dbReference type="SUPFAM" id="SSF48008">
    <property type="entry name" value="GntR ligand-binding domain-like"/>
    <property type="match status" value="1"/>
</dbReference>
<dbReference type="AlphaFoldDB" id="A0A423FI47"/>
<evidence type="ECO:0000313" key="5">
    <source>
        <dbReference type="Proteomes" id="UP000284656"/>
    </source>
</evidence>
<reference evidence="4 5" key="1">
    <citation type="submission" date="2016-10" db="EMBL/GenBank/DDBJ databases">
        <title>Comparative genome analysis of multiple Pseudomonas spp. focuses on biocontrol and plant growth promoting traits.</title>
        <authorList>
            <person name="Tao X.-Y."/>
            <person name="Taylor C.G."/>
        </authorList>
    </citation>
    <scope>NUCLEOTIDE SEQUENCE [LARGE SCALE GENOMIC DNA]</scope>
    <source>
        <strain evidence="4 5">29G9</strain>
    </source>
</reference>
<dbReference type="Proteomes" id="UP000284656">
    <property type="component" value="Unassembled WGS sequence"/>
</dbReference>
<sequence length="67" mass="7551">MGHRAQPALSELYPHFCAIVGARLRQTLNLSPRRQAVFDLHIALLDVVTQQDPECAKSLCRQLINEP</sequence>
<evidence type="ECO:0000256" key="2">
    <source>
        <dbReference type="ARBA" id="ARBA00023125"/>
    </source>
</evidence>
<evidence type="ECO:0000256" key="3">
    <source>
        <dbReference type="ARBA" id="ARBA00023163"/>
    </source>
</evidence>
<proteinExistence type="predicted"/>